<name>A0AAP0L9C5_9MAGN</name>
<reference evidence="1 2" key="1">
    <citation type="submission" date="2024-01" db="EMBL/GenBank/DDBJ databases">
        <title>Genome assemblies of Stephania.</title>
        <authorList>
            <person name="Yang L."/>
        </authorList>
    </citation>
    <scope>NUCLEOTIDE SEQUENCE [LARGE SCALE GENOMIC DNA]</scope>
    <source>
        <strain evidence="1">JXDWG</strain>
        <tissue evidence="1">Leaf</tissue>
    </source>
</reference>
<dbReference type="EMBL" id="JBBNAG010000001">
    <property type="protein sequence ID" value="KAK9166873.1"/>
    <property type="molecule type" value="Genomic_DNA"/>
</dbReference>
<comment type="caution">
    <text evidence="1">The sequence shown here is derived from an EMBL/GenBank/DDBJ whole genome shotgun (WGS) entry which is preliminary data.</text>
</comment>
<protein>
    <submittedName>
        <fullName evidence="1">Uncharacterized protein</fullName>
    </submittedName>
</protein>
<keyword evidence="2" id="KW-1185">Reference proteome</keyword>
<proteinExistence type="predicted"/>
<dbReference type="AlphaFoldDB" id="A0AAP0L9C5"/>
<sequence>MAVNCANYVDSRGTHQVFLNYYFFVFGPDCLSIEVLMDYNFIVSSLQNPLVLISLNECECYASIAHVHIFFYQMSLKSHIPCSHGFFYICKA</sequence>
<dbReference type="Proteomes" id="UP001419268">
    <property type="component" value="Unassembled WGS sequence"/>
</dbReference>
<evidence type="ECO:0000313" key="1">
    <source>
        <dbReference type="EMBL" id="KAK9166873.1"/>
    </source>
</evidence>
<evidence type="ECO:0000313" key="2">
    <source>
        <dbReference type="Proteomes" id="UP001419268"/>
    </source>
</evidence>
<gene>
    <name evidence="1" type="ORF">Scep_002064</name>
</gene>
<organism evidence="1 2">
    <name type="scientific">Stephania cephalantha</name>
    <dbReference type="NCBI Taxonomy" id="152367"/>
    <lineage>
        <taxon>Eukaryota</taxon>
        <taxon>Viridiplantae</taxon>
        <taxon>Streptophyta</taxon>
        <taxon>Embryophyta</taxon>
        <taxon>Tracheophyta</taxon>
        <taxon>Spermatophyta</taxon>
        <taxon>Magnoliopsida</taxon>
        <taxon>Ranunculales</taxon>
        <taxon>Menispermaceae</taxon>
        <taxon>Menispermoideae</taxon>
        <taxon>Cissampelideae</taxon>
        <taxon>Stephania</taxon>
    </lineage>
</organism>
<accession>A0AAP0L9C5</accession>